<evidence type="ECO:0000256" key="1">
    <source>
        <dbReference type="SAM" id="Phobius"/>
    </source>
</evidence>
<comment type="caution">
    <text evidence="2">The sequence shown here is derived from an EMBL/GenBank/DDBJ whole genome shotgun (WGS) entry which is preliminary data.</text>
</comment>
<evidence type="ECO:0000313" key="2">
    <source>
        <dbReference type="EMBL" id="GMG98623.1"/>
    </source>
</evidence>
<dbReference type="Proteomes" id="UP001279734">
    <property type="component" value="Unassembled WGS sequence"/>
</dbReference>
<feature type="transmembrane region" description="Helical" evidence="1">
    <location>
        <begin position="115"/>
        <end position="132"/>
    </location>
</feature>
<evidence type="ECO:0000313" key="3">
    <source>
        <dbReference type="Proteomes" id="UP001279734"/>
    </source>
</evidence>
<dbReference type="InterPro" id="IPR056894">
    <property type="entry name" value="AtTam38"/>
</dbReference>
<dbReference type="EMBL" id="BSYO01000001">
    <property type="protein sequence ID" value="GMG98623.1"/>
    <property type="molecule type" value="Genomic_DNA"/>
</dbReference>
<name>A0AAD3RW90_NEPGR</name>
<organism evidence="2 3">
    <name type="scientific">Nepenthes gracilis</name>
    <name type="common">Slender pitcher plant</name>
    <dbReference type="NCBI Taxonomy" id="150966"/>
    <lineage>
        <taxon>Eukaryota</taxon>
        <taxon>Viridiplantae</taxon>
        <taxon>Streptophyta</taxon>
        <taxon>Embryophyta</taxon>
        <taxon>Tracheophyta</taxon>
        <taxon>Spermatophyta</taxon>
        <taxon>Magnoliopsida</taxon>
        <taxon>eudicotyledons</taxon>
        <taxon>Gunneridae</taxon>
        <taxon>Pentapetalae</taxon>
        <taxon>Caryophyllales</taxon>
        <taxon>Nepenthaceae</taxon>
        <taxon>Nepenthes</taxon>
    </lineage>
</organism>
<reference evidence="2" key="1">
    <citation type="submission" date="2023-05" db="EMBL/GenBank/DDBJ databases">
        <title>Nepenthes gracilis genome sequencing.</title>
        <authorList>
            <person name="Fukushima K."/>
        </authorList>
    </citation>
    <scope>NUCLEOTIDE SEQUENCE</scope>
    <source>
        <strain evidence="2">SING2019-196</strain>
    </source>
</reference>
<dbReference type="Pfam" id="PF25114">
    <property type="entry name" value="AtTam38"/>
    <property type="match status" value="1"/>
</dbReference>
<proteinExistence type="predicted"/>
<feature type="transmembrane region" description="Helical" evidence="1">
    <location>
        <begin position="188"/>
        <end position="215"/>
    </location>
</feature>
<gene>
    <name evidence="2" type="ORF">Nepgr_000463</name>
</gene>
<keyword evidence="1" id="KW-0472">Membrane</keyword>
<keyword evidence="1" id="KW-1133">Transmembrane helix</keyword>
<dbReference type="AlphaFoldDB" id="A0AAD3RW90"/>
<feature type="transmembrane region" description="Helical" evidence="1">
    <location>
        <begin position="235"/>
        <end position="258"/>
    </location>
</feature>
<keyword evidence="1" id="KW-0812">Transmembrane</keyword>
<keyword evidence="3" id="KW-1185">Reference proteome</keyword>
<accession>A0AAD3RW90</accession>
<sequence>MSMATCTLSSRPLLHKSGFLPPNISLHTSPRGQTTNRTLLFLSSPTATALRFFRREILTNCFPSGRNLRFCVRVENGGGDRKSGIDEAKEDEELRGQSTMPDRFRYLTKEAPDPPVRWPWFVALAFLIYAWRSVFWELGNWRKLLVGIIHFMGYLSKLVLALIFHFIGDPITYTILYIEAALHASRSFYSSIVSSAPIPELTTIIILASAVLAIAEAAVPDSVNCQPYLLTASGIIGYAAVRGFVSEPLFWIMLLGLFSFARFVKKRDCVSSALPVAALLASVGEPWVRALALISFTSLAMQYRFMNPADGKEEVEPAVSNRKPPLPLLGVALAIGIRVAAQWAGYRHLTWMIV</sequence>
<feature type="transmembrane region" description="Helical" evidence="1">
    <location>
        <begin position="144"/>
        <end position="167"/>
    </location>
</feature>
<protein>
    <submittedName>
        <fullName evidence="2">Uncharacterized protein</fullName>
    </submittedName>
</protein>